<dbReference type="AlphaFoldDB" id="A0A2R6AB95"/>
<reference evidence="1 2" key="1">
    <citation type="submission" date="2017-04" db="EMBL/GenBank/DDBJ databases">
        <title>Novel microbial lineages endemic to geothermal iron-oxide mats fill important gaps in the evolutionary history of Archaea.</title>
        <authorList>
            <person name="Jay Z.J."/>
            <person name="Beam J.P."/>
            <person name="Dlakic M."/>
            <person name="Rusch D.B."/>
            <person name="Kozubal M.A."/>
            <person name="Inskeep W.P."/>
        </authorList>
    </citation>
    <scope>NUCLEOTIDE SEQUENCE [LARGE SCALE GENOMIC DNA]</scope>
    <source>
        <strain evidence="1">OSP_D</strain>
    </source>
</reference>
<protein>
    <submittedName>
        <fullName evidence="1">Uncharacterized protein</fullName>
    </submittedName>
</protein>
<comment type="caution">
    <text evidence="1">The sequence shown here is derived from an EMBL/GenBank/DDBJ whole genome shotgun (WGS) entry which is preliminary data.</text>
</comment>
<gene>
    <name evidence="1" type="ORF">B9Q01_04175</name>
</gene>
<proteinExistence type="predicted"/>
<sequence>MRIVDIVHFDQNRKPTTTLNVDDIQPTLDEKGFVSHGGFFLSVKDASGNKIVIKLSDMEALDLAKRIEAAYQNHVYLEMQLQASRKTSEES</sequence>
<name>A0A2R6AB95_9ARCH</name>
<accession>A0A2R6AB95</accession>
<organism evidence="1 2">
    <name type="scientific">Candidatus Marsarchaeota G1 archaeon OSP_D</name>
    <dbReference type="NCBI Taxonomy" id="1978155"/>
    <lineage>
        <taxon>Archaea</taxon>
        <taxon>Candidatus Marsarchaeota</taxon>
        <taxon>Candidatus Marsarchaeota group 1</taxon>
    </lineage>
</organism>
<dbReference type="EMBL" id="NEXC01000019">
    <property type="protein sequence ID" value="PSN83609.1"/>
    <property type="molecule type" value="Genomic_DNA"/>
</dbReference>
<evidence type="ECO:0000313" key="2">
    <source>
        <dbReference type="Proteomes" id="UP000240880"/>
    </source>
</evidence>
<dbReference type="Proteomes" id="UP000240880">
    <property type="component" value="Unassembled WGS sequence"/>
</dbReference>
<evidence type="ECO:0000313" key="1">
    <source>
        <dbReference type="EMBL" id="PSN83609.1"/>
    </source>
</evidence>